<dbReference type="InterPro" id="IPR008972">
    <property type="entry name" value="Cupredoxin"/>
</dbReference>
<sequence>MVAFTTLAFSAATILGMASAAPYIPPTTGVIHRIFAGSTTANGGLHFEPENIVAEIGDLIEVHFLPKNHSFAQSSFDKPCVPLNDDAVFSGFQFQTAAGEAPNVFTFPVMDKKPFWFYCSQTAGNHCQNGMSGVINQNFDGPATLAAYKAKAAGTGTSISPPKGFEWHLSNGFGIGI</sequence>
<dbReference type="Gene3D" id="2.60.40.420">
    <property type="entry name" value="Cupredoxins - blue copper proteins"/>
    <property type="match status" value="1"/>
</dbReference>
<dbReference type="PANTHER" id="PTHR34883:SF15">
    <property type="entry name" value="EXTRACELLULAR SERINE-RICH PROTEIN"/>
    <property type="match status" value="1"/>
</dbReference>
<gene>
    <name evidence="2" type="ORF">BCR34DRAFT_627887</name>
</gene>
<proteinExistence type="predicted"/>
<dbReference type="STRING" id="1231657.A0A1Y1YSC9"/>
<dbReference type="EMBL" id="MCFA01000177">
    <property type="protein sequence ID" value="ORY00879.1"/>
    <property type="molecule type" value="Genomic_DNA"/>
</dbReference>
<keyword evidence="1" id="KW-0732">Signal</keyword>
<protein>
    <recommendedName>
        <fullName evidence="4">Cupredoxin</fullName>
    </recommendedName>
</protein>
<evidence type="ECO:0000313" key="3">
    <source>
        <dbReference type="Proteomes" id="UP000193144"/>
    </source>
</evidence>
<evidence type="ECO:0000256" key="1">
    <source>
        <dbReference type="SAM" id="SignalP"/>
    </source>
</evidence>
<feature type="chain" id="PRO_5012869779" description="Cupredoxin" evidence="1">
    <location>
        <begin position="21"/>
        <end position="177"/>
    </location>
</feature>
<organism evidence="2 3">
    <name type="scientific">Clohesyomyces aquaticus</name>
    <dbReference type="NCBI Taxonomy" id="1231657"/>
    <lineage>
        <taxon>Eukaryota</taxon>
        <taxon>Fungi</taxon>
        <taxon>Dikarya</taxon>
        <taxon>Ascomycota</taxon>
        <taxon>Pezizomycotina</taxon>
        <taxon>Dothideomycetes</taxon>
        <taxon>Pleosporomycetidae</taxon>
        <taxon>Pleosporales</taxon>
        <taxon>Lindgomycetaceae</taxon>
        <taxon>Clohesyomyces</taxon>
    </lineage>
</organism>
<evidence type="ECO:0008006" key="4">
    <source>
        <dbReference type="Google" id="ProtNLM"/>
    </source>
</evidence>
<keyword evidence="3" id="KW-1185">Reference proteome</keyword>
<dbReference type="CDD" id="cd00920">
    <property type="entry name" value="Cupredoxin"/>
    <property type="match status" value="1"/>
</dbReference>
<comment type="caution">
    <text evidence="2">The sequence shown here is derived from an EMBL/GenBank/DDBJ whole genome shotgun (WGS) entry which is preliminary data.</text>
</comment>
<feature type="signal peptide" evidence="1">
    <location>
        <begin position="1"/>
        <end position="20"/>
    </location>
</feature>
<accession>A0A1Y1YSC9</accession>
<dbReference type="InterPro" id="IPR052953">
    <property type="entry name" value="Ser-rich/MCO-related"/>
</dbReference>
<name>A0A1Y1YSC9_9PLEO</name>
<reference evidence="2 3" key="1">
    <citation type="submission" date="2016-07" db="EMBL/GenBank/DDBJ databases">
        <title>Pervasive Adenine N6-methylation of Active Genes in Fungi.</title>
        <authorList>
            <consortium name="DOE Joint Genome Institute"/>
            <person name="Mondo S.J."/>
            <person name="Dannebaum R.O."/>
            <person name="Kuo R.C."/>
            <person name="Labutti K."/>
            <person name="Haridas S."/>
            <person name="Kuo A."/>
            <person name="Salamov A."/>
            <person name="Ahrendt S.R."/>
            <person name="Lipzen A."/>
            <person name="Sullivan W."/>
            <person name="Andreopoulos W.B."/>
            <person name="Clum A."/>
            <person name="Lindquist E."/>
            <person name="Daum C."/>
            <person name="Ramamoorthy G.K."/>
            <person name="Gryganskyi A."/>
            <person name="Culley D."/>
            <person name="Magnuson J.K."/>
            <person name="James T.Y."/>
            <person name="O'Malley M.A."/>
            <person name="Stajich J.E."/>
            <person name="Spatafora J.W."/>
            <person name="Visel A."/>
            <person name="Grigoriev I.V."/>
        </authorList>
    </citation>
    <scope>NUCLEOTIDE SEQUENCE [LARGE SCALE GENOMIC DNA]</scope>
    <source>
        <strain evidence="2 3">CBS 115471</strain>
    </source>
</reference>
<dbReference type="PANTHER" id="PTHR34883">
    <property type="entry name" value="SERINE-RICH PROTEIN, PUTATIVE-RELATED-RELATED"/>
    <property type="match status" value="1"/>
</dbReference>
<dbReference type="AlphaFoldDB" id="A0A1Y1YSC9"/>
<dbReference type="Proteomes" id="UP000193144">
    <property type="component" value="Unassembled WGS sequence"/>
</dbReference>
<evidence type="ECO:0000313" key="2">
    <source>
        <dbReference type="EMBL" id="ORY00879.1"/>
    </source>
</evidence>
<dbReference type="SUPFAM" id="SSF49503">
    <property type="entry name" value="Cupredoxins"/>
    <property type="match status" value="1"/>
</dbReference>
<dbReference type="OrthoDB" id="5415867at2759"/>